<dbReference type="Proteomes" id="UP001279681">
    <property type="component" value="Unassembled WGS sequence"/>
</dbReference>
<reference evidence="10" key="1">
    <citation type="submission" date="2023-07" db="EMBL/GenBank/DDBJ databases">
        <authorList>
            <person name="Colorado M.A."/>
            <person name="Villamil L.M."/>
            <person name="Melo J.F."/>
            <person name="Rodriguez J.A."/>
            <person name="Ruiz R.Y."/>
        </authorList>
    </citation>
    <scope>NUCLEOTIDE SEQUENCE [LARGE SCALE GENOMIC DNA]</scope>
    <source>
        <strain evidence="10">C33</strain>
    </source>
</reference>
<dbReference type="Pfam" id="PF22175">
    <property type="entry name" value="Ogg-HhH"/>
    <property type="match status" value="1"/>
</dbReference>
<accession>A0ABU4WF14</accession>
<dbReference type="SUPFAM" id="SSF48150">
    <property type="entry name" value="DNA-glycosylase"/>
    <property type="match status" value="1"/>
</dbReference>
<evidence type="ECO:0000256" key="1">
    <source>
        <dbReference type="ARBA" id="ARBA00022763"/>
    </source>
</evidence>
<name>A0ABU4WF14_9FUSO</name>
<dbReference type="SMART" id="SM00478">
    <property type="entry name" value="ENDO3c"/>
    <property type="match status" value="1"/>
</dbReference>
<dbReference type="InterPro" id="IPR023170">
    <property type="entry name" value="HhH_base_excis_C"/>
</dbReference>
<dbReference type="InterPro" id="IPR011257">
    <property type="entry name" value="DNA_glycosylase"/>
</dbReference>
<dbReference type="EC" id="4.2.99.18" evidence="7"/>
<comment type="catalytic activity">
    <reaction evidence="7">
        <text>2'-deoxyribonucleotide-(2'-deoxyribose 5'-phosphate)-2'-deoxyribonucleotide-DNA = a 3'-end 2'-deoxyribonucleotide-(2,3-dehydro-2,3-deoxyribose 5'-phosphate)-DNA + a 5'-end 5'-phospho-2'-deoxyribonucleoside-DNA + H(+)</text>
        <dbReference type="Rhea" id="RHEA:66592"/>
        <dbReference type="Rhea" id="RHEA-COMP:13180"/>
        <dbReference type="Rhea" id="RHEA-COMP:16897"/>
        <dbReference type="Rhea" id="RHEA-COMP:17067"/>
        <dbReference type="ChEBI" id="CHEBI:15378"/>
        <dbReference type="ChEBI" id="CHEBI:136412"/>
        <dbReference type="ChEBI" id="CHEBI:157695"/>
        <dbReference type="ChEBI" id="CHEBI:167181"/>
        <dbReference type="EC" id="4.2.99.18"/>
    </reaction>
</comment>
<evidence type="ECO:0000313" key="9">
    <source>
        <dbReference type="EMBL" id="MDX8336985.1"/>
    </source>
</evidence>
<dbReference type="Gene3D" id="1.10.1670.10">
    <property type="entry name" value="Helix-hairpin-Helix base-excision DNA repair enzymes (C-terminal)"/>
    <property type="match status" value="1"/>
</dbReference>
<comment type="caution">
    <text evidence="9">The sequence shown here is derived from an EMBL/GenBank/DDBJ whole genome shotgun (WGS) entry which is preliminary data.</text>
</comment>
<gene>
    <name evidence="7" type="primary">ogg</name>
    <name evidence="9" type="ORF">RFV38_10835</name>
</gene>
<keyword evidence="4 7" id="KW-0456">Lyase</keyword>
<evidence type="ECO:0000256" key="5">
    <source>
        <dbReference type="ARBA" id="ARBA00023268"/>
    </source>
</evidence>
<keyword evidence="6 7" id="KW-0326">Glycosidase</keyword>
<dbReference type="RefSeq" id="WP_320314357.1">
    <property type="nucleotide sequence ID" value="NZ_JAVIKH010000017.1"/>
</dbReference>
<dbReference type="EMBL" id="JAVIKH010000017">
    <property type="protein sequence ID" value="MDX8336985.1"/>
    <property type="molecule type" value="Genomic_DNA"/>
</dbReference>
<keyword evidence="10" id="KW-1185">Reference proteome</keyword>
<feature type="active site" evidence="7">
    <location>
        <position position="139"/>
    </location>
</feature>
<dbReference type="InterPro" id="IPR012092">
    <property type="entry name" value="DNA_glyclase/AP_lyase_Ogg"/>
</dbReference>
<proteinExistence type="inferred from homology"/>
<organism evidence="9 10">
    <name type="scientific">Candidatus Cetobacterium colombiensis</name>
    <dbReference type="NCBI Taxonomy" id="3073100"/>
    <lineage>
        <taxon>Bacteria</taxon>
        <taxon>Fusobacteriati</taxon>
        <taxon>Fusobacteriota</taxon>
        <taxon>Fusobacteriia</taxon>
        <taxon>Fusobacteriales</taxon>
        <taxon>Fusobacteriaceae</taxon>
        <taxon>Cetobacterium</taxon>
    </lineage>
</organism>
<sequence>MMKNTYFYEVQKIYEGIKKDIEKRLLDFKKIWLEGNNKDIFCELAFCILTPQSKARNAWKAISELRDTNLLFKGSEEEMLPYLNIVRFNKTKAKNLYLLRQQMVDEKGNFMTKDFFSKFDSPFEMREWIVKNIRGMSYKEASHFLRNIGFGQDLAILDRHILKNLAALEVIKEVPKTVTPKLYKEIENKLRIYCSEVQIPMENIDLLLWYLEAKDIFK</sequence>
<keyword evidence="5 7" id="KW-0511">Multifunctional enzyme</keyword>
<comment type="function">
    <text evidence="7">Catalyzes the excision of an oxidatively damaged form of guanine (7,8-dihydro-8-oxoguanine = 8-oxoG) from DNA. Also cleaves the DNA backbone at apurinic/apyrimidinic sites (AP sites).</text>
</comment>
<comment type="similarity">
    <text evidence="7">Belongs to the type-2 OGG1 family.</text>
</comment>
<protein>
    <recommendedName>
        <fullName evidence="7">8-oxoguanine DNA glycosylase/AP lyase</fullName>
    </recommendedName>
    <domain>
        <recommendedName>
            <fullName evidence="7">8-oxoguanine DNA glycosylase</fullName>
            <shortName evidence="7">8-oxoG DNA glycosylase</shortName>
            <ecNumber evidence="7">3.2.2.-</ecNumber>
        </recommendedName>
    </domain>
    <domain>
        <recommendedName>
            <fullName evidence="7">DNA-(apurinic or apyrimidinic site) lyase</fullName>
            <shortName evidence="7">AP lyase</shortName>
            <ecNumber evidence="7">4.2.99.18</ecNumber>
        </recommendedName>
    </domain>
</protein>
<evidence type="ECO:0000256" key="4">
    <source>
        <dbReference type="ARBA" id="ARBA00023239"/>
    </source>
</evidence>
<keyword evidence="2 7" id="KW-0378">Hydrolase</keyword>
<feature type="site" description="Important for guanine/8-oxoguanine distinction" evidence="7">
    <location>
        <position position="218"/>
    </location>
</feature>
<dbReference type="InterPro" id="IPR003265">
    <property type="entry name" value="HhH-GPD_domain"/>
</dbReference>
<keyword evidence="1 7" id="KW-0227">DNA damage</keyword>
<evidence type="ECO:0000313" key="10">
    <source>
        <dbReference type="Proteomes" id="UP001279681"/>
    </source>
</evidence>
<dbReference type="PIRSF" id="PIRSF005954">
    <property type="entry name" value="Thrmst_ogg"/>
    <property type="match status" value="1"/>
</dbReference>
<dbReference type="GO" id="GO:0016829">
    <property type="term" value="F:lyase activity"/>
    <property type="evidence" value="ECO:0007669"/>
    <property type="project" value="UniProtKB-KW"/>
</dbReference>
<dbReference type="Gene3D" id="1.10.340.30">
    <property type="entry name" value="Hypothetical protein, domain 2"/>
    <property type="match status" value="1"/>
</dbReference>
<dbReference type="EC" id="3.2.2.-" evidence="7"/>
<evidence type="ECO:0000256" key="7">
    <source>
        <dbReference type="HAMAP-Rule" id="MF_00241"/>
    </source>
</evidence>
<evidence type="ECO:0000256" key="2">
    <source>
        <dbReference type="ARBA" id="ARBA00022801"/>
    </source>
</evidence>
<feature type="active site" evidence="7">
    <location>
        <position position="158"/>
    </location>
</feature>
<dbReference type="NCBIfam" id="NF002305">
    <property type="entry name" value="PRK01229.1"/>
    <property type="match status" value="1"/>
</dbReference>
<keyword evidence="3 7" id="KW-0234">DNA repair</keyword>
<feature type="domain" description="HhH-GPD" evidence="8">
    <location>
        <begin position="49"/>
        <end position="213"/>
    </location>
</feature>
<evidence type="ECO:0000256" key="6">
    <source>
        <dbReference type="ARBA" id="ARBA00023295"/>
    </source>
</evidence>
<evidence type="ECO:0000256" key="3">
    <source>
        <dbReference type="ARBA" id="ARBA00023204"/>
    </source>
</evidence>
<dbReference type="HAMAP" id="MF_00241">
    <property type="entry name" value="Ogg"/>
    <property type="match status" value="1"/>
</dbReference>
<evidence type="ECO:0000259" key="8">
    <source>
        <dbReference type="SMART" id="SM00478"/>
    </source>
</evidence>